<proteinExistence type="predicted"/>
<dbReference type="GO" id="GO:0004356">
    <property type="term" value="F:glutamine synthetase activity"/>
    <property type="evidence" value="ECO:0007669"/>
    <property type="project" value="TreeGrafter"/>
</dbReference>
<feature type="non-terminal residue" evidence="6">
    <location>
        <position position="500"/>
    </location>
</feature>
<evidence type="ECO:0000256" key="3">
    <source>
        <dbReference type="SAM" id="Coils"/>
    </source>
</evidence>
<comment type="subcellular location">
    <subcellularLocation>
        <location evidence="1">Cytoplasm</location>
    </subcellularLocation>
</comment>
<dbReference type="Proteomes" id="UP000189701">
    <property type="component" value="Unplaced"/>
</dbReference>
<name>A0A1U7VGS3_NICSY</name>
<feature type="region of interest" description="Disordered" evidence="4">
    <location>
        <begin position="1"/>
        <end position="74"/>
    </location>
</feature>
<dbReference type="GO" id="GO:0006542">
    <property type="term" value="P:glutamine biosynthetic process"/>
    <property type="evidence" value="ECO:0007669"/>
    <property type="project" value="TreeGrafter"/>
</dbReference>
<dbReference type="PANTHER" id="PTHR20852:SF93">
    <property type="entry name" value="GLUTAMINE SYNTHETASE CYTOSOLIC ISOZYME 1-1"/>
    <property type="match status" value="1"/>
</dbReference>
<dbReference type="InterPro" id="IPR014746">
    <property type="entry name" value="Gln_synth/guanido_kin_cat_dom"/>
</dbReference>
<protein>
    <submittedName>
        <fullName evidence="6">Uncharacterized protein LOC104217095</fullName>
    </submittedName>
</protein>
<dbReference type="InterPro" id="IPR050292">
    <property type="entry name" value="Glutamine_Synthetase"/>
</dbReference>
<dbReference type="SUPFAM" id="SSF55931">
    <property type="entry name" value="Glutamine synthetase/guanido kinase"/>
    <property type="match status" value="1"/>
</dbReference>
<dbReference type="Gene3D" id="3.30.590.10">
    <property type="entry name" value="Glutamine synthetase/guanido kinase, catalytic domain"/>
    <property type="match status" value="1"/>
</dbReference>
<feature type="region of interest" description="Disordered" evidence="4">
    <location>
        <begin position="223"/>
        <end position="258"/>
    </location>
</feature>
<sequence>VKEEGEWSVESYAANTAAADKQQQHNNKQPATMMKFTSCRATNKQSQKQNGDPAEKTRGDPNGAAAHTNYSTKSMRAEEGLRVIKKAIEKLGKRHKEHIVACGEGNERRLTGEHETADINTFKSGVADRGASIRIGREKEKAVFNNKIEISVKTLILEELELLIIKTTIGVVEDVPNFRDWIDKLLKIAPMDVTAEAVTTSRISLERAQEIILDSLSKRKVVNNQGSEEEEDGGSLITRPRARRRIISDDEEEASPRRSIPLTESIEAPVVILDDDVAPATTHDSVEQLFISRFGGEGLGPVLDEAPLASFSTRVSITPSLLISAVSIPSQTVFTTSTVPASTVPPSTIPPPIIHRAEVGSSSRSGAMRQVIIEVPAKGNLLRKLGQADVWLKTLIGPIERAKLESHSSLTLMNDIVHVSLKYESLQIDVEYLEESKSTLEQQVWALTSKLAVEKASSSQADKEKARLENSFSEQLSKASEEIRELKALLGEKEAYAGEL</sequence>
<dbReference type="PANTHER" id="PTHR20852">
    <property type="entry name" value="GLUTAMINE SYNTHETASE"/>
    <property type="match status" value="1"/>
</dbReference>
<dbReference type="GO" id="GO:0005737">
    <property type="term" value="C:cytoplasm"/>
    <property type="evidence" value="ECO:0007669"/>
    <property type="project" value="UniProtKB-SubCell"/>
</dbReference>
<dbReference type="RefSeq" id="XP_009765553.1">
    <property type="nucleotide sequence ID" value="XM_009767251.1"/>
</dbReference>
<evidence type="ECO:0000256" key="4">
    <source>
        <dbReference type="SAM" id="MobiDB-lite"/>
    </source>
</evidence>
<feature type="compositionally biased region" description="Polar residues" evidence="4">
    <location>
        <begin position="39"/>
        <end position="50"/>
    </location>
</feature>
<keyword evidence="2" id="KW-0963">Cytoplasm</keyword>
<keyword evidence="5" id="KW-1185">Reference proteome</keyword>
<evidence type="ECO:0000256" key="2">
    <source>
        <dbReference type="ARBA" id="ARBA00022490"/>
    </source>
</evidence>
<dbReference type="OrthoDB" id="1242957at2759"/>
<reference evidence="5" key="1">
    <citation type="journal article" date="2013" name="Genome Biol.">
        <title>Reference genomes and transcriptomes of Nicotiana sylvestris and Nicotiana tomentosiformis.</title>
        <authorList>
            <person name="Sierro N."/>
            <person name="Battey J.N."/>
            <person name="Ouadi S."/>
            <person name="Bovet L."/>
            <person name="Goepfert S."/>
            <person name="Bakaher N."/>
            <person name="Peitsch M.C."/>
            <person name="Ivanov N.V."/>
        </authorList>
    </citation>
    <scope>NUCLEOTIDE SEQUENCE [LARGE SCALE GENOMIC DNA]</scope>
</reference>
<organism evidence="5 6">
    <name type="scientific">Nicotiana sylvestris</name>
    <name type="common">Wood tobacco</name>
    <name type="synonym">South American tobacco</name>
    <dbReference type="NCBI Taxonomy" id="4096"/>
    <lineage>
        <taxon>Eukaryota</taxon>
        <taxon>Viridiplantae</taxon>
        <taxon>Streptophyta</taxon>
        <taxon>Embryophyta</taxon>
        <taxon>Tracheophyta</taxon>
        <taxon>Spermatophyta</taxon>
        <taxon>Magnoliopsida</taxon>
        <taxon>eudicotyledons</taxon>
        <taxon>Gunneridae</taxon>
        <taxon>Pentapetalae</taxon>
        <taxon>asterids</taxon>
        <taxon>lamiids</taxon>
        <taxon>Solanales</taxon>
        <taxon>Solanaceae</taxon>
        <taxon>Nicotianoideae</taxon>
        <taxon>Nicotianeae</taxon>
        <taxon>Nicotiana</taxon>
    </lineage>
</organism>
<evidence type="ECO:0000256" key="1">
    <source>
        <dbReference type="ARBA" id="ARBA00004496"/>
    </source>
</evidence>
<evidence type="ECO:0000313" key="5">
    <source>
        <dbReference type="Proteomes" id="UP000189701"/>
    </source>
</evidence>
<evidence type="ECO:0000313" key="6">
    <source>
        <dbReference type="RefSeq" id="XP_009765553.1"/>
    </source>
</evidence>
<gene>
    <name evidence="6" type="primary">LOC104217095</name>
</gene>
<feature type="coiled-coil region" evidence="3">
    <location>
        <begin position="469"/>
        <end position="496"/>
    </location>
</feature>
<dbReference type="AlphaFoldDB" id="A0A1U7VGS3"/>
<dbReference type="eggNOG" id="KOG0683">
    <property type="taxonomic scope" value="Eukaryota"/>
</dbReference>
<keyword evidence="3" id="KW-0175">Coiled coil</keyword>
<feature type="non-terminal residue" evidence="6">
    <location>
        <position position="1"/>
    </location>
</feature>
<dbReference type="STRING" id="4096.A0A1U7VGS3"/>
<reference evidence="6" key="2">
    <citation type="submission" date="2025-08" db="UniProtKB">
        <authorList>
            <consortium name="RefSeq"/>
        </authorList>
    </citation>
    <scope>IDENTIFICATION</scope>
    <source>
        <tissue evidence="6">Leaf</tissue>
    </source>
</reference>
<accession>A0A1U7VGS3</accession>